<organism evidence="1">
    <name type="scientific">Neobodo designis</name>
    <name type="common">Flagellated protozoan</name>
    <name type="synonym">Bodo designis</name>
    <dbReference type="NCBI Taxonomy" id="312471"/>
    <lineage>
        <taxon>Eukaryota</taxon>
        <taxon>Discoba</taxon>
        <taxon>Euglenozoa</taxon>
        <taxon>Kinetoplastea</taxon>
        <taxon>Metakinetoplastina</taxon>
        <taxon>Neobodonida</taxon>
        <taxon>Neobodo</taxon>
    </lineage>
</organism>
<accession>A0A7S1QDR3</accession>
<reference evidence="1" key="1">
    <citation type="submission" date="2021-01" db="EMBL/GenBank/DDBJ databases">
        <authorList>
            <person name="Corre E."/>
            <person name="Pelletier E."/>
            <person name="Niang G."/>
            <person name="Scheremetjew M."/>
            <person name="Finn R."/>
            <person name="Kale V."/>
            <person name="Holt S."/>
            <person name="Cochrane G."/>
            <person name="Meng A."/>
            <person name="Brown T."/>
            <person name="Cohen L."/>
        </authorList>
    </citation>
    <scope>NUCLEOTIDE SEQUENCE</scope>
    <source>
        <strain evidence="1">CCAP 1951/1</strain>
    </source>
</reference>
<sequence length="136" mass="16091">MSFFGVRETQEDNFGLDSMSTVSQTPEGESICARFWLRLMNCLRESQELDVMFDCRSRMLDFRECTHKSKQGIWVFRESVVSMRNRDKFHNWLEKYDEEFGHPPMLEAVDKVRKKLAVEGGIDILNPTHFKDPMVY</sequence>
<protein>
    <submittedName>
        <fullName evidence="1">Uncharacterized protein</fullName>
    </submittedName>
</protein>
<proteinExistence type="predicted"/>
<gene>
    <name evidence="1" type="ORF">NDES1114_LOCUS22438</name>
</gene>
<dbReference type="EMBL" id="HBGF01033506">
    <property type="protein sequence ID" value="CAD9130928.1"/>
    <property type="molecule type" value="Transcribed_RNA"/>
</dbReference>
<dbReference type="AlphaFoldDB" id="A0A7S1QDR3"/>
<evidence type="ECO:0000313" key="1">
    <source>
        <dbReference type="EMBL" id="CAD9130928.1"/>
    </source>
</evidence>
<name>A0A7S1QDR3_NEODS</name>